<accession>A0A0B1SJ47</accession>
<evidence type="ECO:0000256" key="1">
    <source>
        <dbReference type="SAM" id="MobiDB-lite"/>
    </source>
</evidence>
<dbReference type="OrthoDB" id="5809190at2759"/>
<proteinExistence type="predicted"/>
<name>A0A0B1SJ47_OESDE</name>
<dbReference type="EMBL" id="KN564202">
    <property type="protein sequence ID" value="KHJ85363.1"/>
    <property type="molecule type" value="Genomic_DNA"/>
</dbReference>
<organism evidence="2 3">
    <name type="scientific">Oesophagostomum dentatum</name>
    <name type="common">Nodular worm</name>
    <dbReference type="NCBI Taxonomy" id="61180"/>
    <lineage>
        <taxon>Eukaryota</taxon>
        <taxon>Metazoa</taxon>
        <taxon>Ecdysozoa</taxon>
        <taxon>Nematoda</taxon>
        <taxon>Chromadorea</taxon>
        <taxon>Rhabditida</taxon>
        <taxon>Rhabditina</taxon>
        <taxon>Rhabditomorpha</taxon>
        <taxon>Strongyloidea</taxon>
        <taxon>Strongylidae</taxon>
        <taxon>Oesophagostomum</taxon>
    </lineage>
</organism>
<keyword evidence="3" id="KW-1185">Reference proteome</keyword>
<evidence type="ECO:0000313" key="3">
    <source>
        <dbReference type="Proteomes" id="UP000053660"/>
    </source>
</evidence>
<sequence length="175" mass="19237">MSGSTGGVLCCNIASASLFGKRGKLQAELLTSEPVAPVTPSTDKSHTSEPSSSKSKKPKSKTSAHDSRTHAPAPGNYYSHLMSPCPHCGCKRVRIVNPGRLDRRNIIECTNRECLATIKFTEAPEGILINPGVKEEFSWYDLDPEEIFYPSASTLKRLEERLVKLAIFILARCFL</sequence>
<protein>
    <submittedName>
        <fullName evidence="2">Uncharacterized protein</fullName>
    </submittedName>
</protein>
<dbReference type="Proteomes" id="UP000053660">
    <property type="component" value="Unassembled WGS sequence"/>
</dbReference>
<gene>
    <name evidence="2" type="ORF">OESDEN_14914</name>
</gene>
<feature type="region of interest" description="Disordered" evidence="1">
    <location>
        <begin position="31"/>
        <end position="73"/>
    </location>
</feature>
<evidence type="ECO:0000313" key="2">
    <source>
        <dbReference type="EMBL" id="KHJ85363.1"/>
    </source>
</evidence>
<dbReference type="AlphaFoldDB" id="A0A0B1SJ47"/>
<reference evidence="2 3" key="1">
    <citation type="submission" date="2014-03" db="EMBL/GenBank/DDBJ databases">
        <title>Draft genome of the hookworm Oesophagostomum dentatum.</title>
        <authorList>
            <person name="Mitreva M."/>
        </authorList>
    </citation>
    <scope>NUCLEOTIDE SEQUENCE [LARGE SCALE GENOMIC DNA]</scope>
    <source>
        <strain evidence="2 3">OD-Hann</strain>
    </source>
</reference>